<name>A0A9X9XEC3_9PROT</name>
<comment type="caution">
    <text evidence="2">The sequence shown here is derived from an EMBL/GenBank/DDBJ whole genome shotgun (WGS) entry which is preliminary data.</text>
</comment>
<dbReference type="InterPro" id="IPR036286">
    <property type="entry name" value="LexA/Signal_pep-like_sf"/>
</dbReference>
<evidence type="ECO:0000259" key="1">
    <source>
        <dbReference type="Pfam" id="PF10502"/>
    </source>
</evidence>
<feature type="domain" description="Peptidase S26" evidence="1">
    <location>
        <begin position="5"/>
        <end position="156"/>
    </location>
</feature>
<keyword evidence="3" id="KW-1185">Reference proteome</keyword>
<organism evidence="2 3">
    <name type="scientific">Neoroseomonas eburnea</name>
    <dbReference type="NCBI Taxonomy" id="1346889"/>
    <lineage>
        <taxon>Bacteria</taxon>
        <taxon>Pseudomonadati</taxon>
        <taxon>Pseudomonadota</taxon>
        <taxon>Alphaproteobacteria</taxon>
        <taxon>Acetobacterales</taxon>
        <taxon>Acetobacteraceae</taxon>
        <taxon>Neoroseomonas</taxon>
    </lineage>
</organism>
<protein>
    <submittedName>
        <fullName evidence="2">S26 family signal peptidase</fullName>
    </submittedName>
</protein>
<proteinExistence type="predicted"/>
<evidence type="ECO:0000313" key="3">
    <source>
        <dbReference type="Proteomes" id="UP001138709"/>
    </source>
</evidence>
<gene>
    <name evidence="2" type="ORF">GXW74_16320</name>
</gene>
<dbReference type="EMBL" id="JAAEDL010000016">
    <property type="protein sequence ID" value="MBR0682059.1"/>
    <property type="molecule type" value="Genomic_DNA"/>
</dbReference>
<dbReference type="Pfam" id="PF10502">
    <property type="entry name" value="Peptidase_S26"/>
    <property type="match status" value="1"/>
</dbReference>
<dbReference type="SUPFAM" id="SSF51306">
    <property type="entry name" value="LexA/Signal peptidase"/>
    <property type="match status" value="1"/>
</dbReference>
<sequence length="162" mass="17131">MLAGLGLIAVPAVAGWQPRIIWNASASVPLGLYIAAPAANIALGDLVLVRPPETLAAFLAERGYVARGVPLLKHVAALPPQVVCAEGHTITVDGATVAHRRTADRLGRSLPTWHGCHTLESGEVFLLNATEPDSLDGRYFGPLPRTSIVARLRPVWITGRGP</sequence>
<accession>A0A9X9XEC3</accession>
<dbReference type="GO" id="GO:0004252">
    <property type="term" value="F:serine-type endopeptidase activity"/>
    <property type="evidence" value="ECO:0007669"/>
    <property type="project" value="InterPro"/>
</dbReference>
<dbReference type="Gene3D" id="2.10.109.10">
    <property type="entry name" value="Umud Fragment, subunit A"/>
    <property type="match status" value="1"/>
</dbReference>
<reference evidence="2" key="2">
    <citation type="journal article" date="2021" name="Syst. Appl. Microbiol.">
        <title>Roseomonas hellenica sp. nov., isolated from roots of wild-growing Alkanna tinctoria.</title>
        <authorList>
            <person name="Rat A."/>
            <person name="Naranjo H.D."/>
            <person name="Lebbe L."/>
            <person name="Cnockaert M."/>
            <person name="Krigas N."/>
            <person name="Grigoriadou K."/>
            <person name="Maloupa E."/>
            <person name="Willems A."/>
        </authorList>
    </citation>
    <scope>NUCLEOTIDE SEQUENCE</scope>
    <source>
        <strain evidence="2">LMG 31228</strain>
    </source>
</reference>
<dbReference type="GO" id="GO:0006465">
    <property type="term" value="P:signal peptide processing"/>
    <property type="evidence" value="ECO:0007669"/>
    <property type="project" value="InterPro"/>
</dbReference>
<dbReference type="AlphaFoldDB" id="A0A9X9XEC3"/>
<evidence type="ECO:0000313" key="2">
    <source>
        <dbReference type="EMBL" id="MBR0682059.1"/>
    </source>
</evidence>
<dbReference type="Proteomes" id="UP001138709">
    <property type="component" value="Unassembled WGS sequence"/>
</dbReference>
<reference evidence="2" key="1">
    <citation type="submission" date="2020-01" db="EMBL/GenBank/DDBJ databases">
        <authorList>
            <person name="Rat A."/>
        </authorList>
    </citation>
    <scope>NUCLEOTIDE SEQUENCE</scope>
    <source>
        <strain evidence="2">LMG 31228</strain>
    </source>
</reference>
<dbReference type="InterPro" id="IPR019533">
    <property type="entry name" value="Peptidase_S26"/>
</dbReference>